<dbReference type="EMBL" id="SNRY01006032">
    <property type="protein sequence ID" value="KAA6313512.1"/>
    <property type="molecule type" value="Genomic_DNA"/>
</dbReference>
<reference evidence="1" key="1">
    <citation type="submission" date="2019-03" db="EMBL/GenBank/DDBJ databases">
        <title>Single cell metagenomics reveals metabolic interactions within the superorganism composed of flagellate Streblomastix strix and complex community of Bacteroidetes bacteria on its surface.</title>
        <authorList>
            <person name="Treitli S.C."/>
            <person name="Kolisko M."/>
            <person name="Husnik F."/>
            <person name="Keeling P."/>
            <person name="Hampl V."/>
        </authorList>
    </citation>
    <scope>NUCLEOTIDE SEQUENCE</scope>
    <source>
        <strain evidence="1">STM</strain>
    </source>
</reference>
<evidence type="ECO:0000313" key="1">
    <source>
        <dbReference type="EMBL" id="KAA6313512.1"/>
    </source>
</evidence>
<organism evidence="1">
    <name type="scientific">termite gut metagenome</name>
    <dbReference type="NCBI Taxonomy" id="433724"/>
    <lineage>
        <taxon>unclassified sequences</taxon>
        <taxon>metagenomes</taxon>
        <taxon>organismal metagenomes</taxon>
    </lineage>
</organism>
<gene>
    <name evidence="1" type="ORF">EZS27_035728</name>
</gene>
<proteinExistence type="predicted"/>
<accession>A0A5J4PWS2</accession>
<dbReference type="AlphaFoldDB" id="A0A5J4PWS2"/>
<protein>
    <submittedName>
        <fullName evidence="1">Uncharacterized protein</fullName>
    </submittedName>
</protein>
<name>A0A5J4PWS2_9ZZZZ</name>
<sequence length="33" mass="3923">ISFPSFSYTLLLDSSDEEELFEKGTFIFYKKLK</sequence>
<comment type="caution">
    <text evidence="1">The sequence shown here is derived from an EMBL/GenBank/DDBJ whole genome shotgun (WGS) entry which is preliminary data.</text>
</comment>
<feature type="non-terminal residue" evidence="1">
    <location>
        <position position="1"/>
    </location>
</feature>